<reference evidence="2 3" key="1">
    <citation type="submission" date="2021-08" db="EMBL/GenBank/DDBJ databases">
        <authorList>
            <person name="Peeters C."/>
        </authorList>
    </citation>
    <scope>NUCLEOTIDE SEQUENCE [LARGE SCALE GENOMIC DNA]</scope>
    <source>
        <strain evidence="2 3">LMG 23994</strain>
    </source>
</reference>
<dbReference type="CDD" id="cd06433">
    <property type="entry name" value="GT_2_WfgS_like"/>
    <property type="match status" value="1"/>
</dbReference>
<feature type="domain" description="Glycosyltransferase 2-like" evidence="1">
    <location>
        <begin position="4"/>
        <end position="159"/>
    </location>
</feature>
<dbReference type="SUPFAM" id="SSF53448">
    <property type="entry name" value="Nucleotide-diphospho-sugar transferases"/>
    <property type="match status" value="1"/>
</dbReference>
<dbReference type="EMBL" id="CAJZAF010000006">
    <property type="protein sequence ID" value="CAG9168811.1"/>
    <property type="molecule type" value="Genomic_DNA"/>
</dbReference>
<dbReference type="InterPro" id="IPR001173">
    <property type="entry name" value="Glyco_trans_2-like"/>
</dbReference>
<dbReference type="InterPro" id="IPR029044">
    <property type="entry name" value="Nucleotide-diphossugar_trans"/>
</dbReference>
<dbReference type="Proteomes" id="UP000701702">
    <property type="component" value="Unassembled WGS sequence"/>
</dbReference>
<protein>
    <recommendedName>
        <fullName evidence="1">Glycosyltransferase 2-like domain-containing protein</fullName>
    </recommendedName>
</protein>
<dbReference type="PANTHER" id="PTHR22916">
    <property type="entry name" value="GLYCOSYLTRANSFERASE"/>
    <property type="match status" value="1"/>
</dbReference>
<dbReference type="RefSeq" id="WP_224001122.1">
    <property type="nucleotide sequence ID" value="NZ_CAJZAF010000006.1"/>
</dbReference>
<dbReference type="Pfam" id="PF00535">
    <property type="entry name" value="Glycos_transf_2"/>
    <property type="match status" value="1"/>
</dbReference>
<name>A0ABM8WN41_9BURK</name>
<keyword evidence="3" id="KW-1185">Reference proteome</keyword>
<evidence type="ECO:0000259" key="1">
    <source>
        <dbReference type="Pfam" id="PF00535"/>
    </source>
</evidence>
<dbReference type="Gene3D" id="3.90.550.10">
    <property type="entry name" value="Spore Coat Polysaccharide Biosynthesis Protein SpsA, Chain A"/>
    <property type="match status" value="1"/>
</dbReference>
<accession>A0ABM8WN41</accession>
<proteinExistence type="predicted"/>
<evidence type="ECO:0000313" key="3">
    <source>
        <dbReference type="Proteomes" id="UP000701702"/>
    </source>
</evidence>
<evidence type="ECO:0000313" key="2">
    <source>
        <dbReference type="EMBL" id="CAG9168811.1"/>
    </source>
</evidence>
<gene>
    <name evidence="2" type="ORF">LMG23994_01433</name>
</gene>
<sequence length="248" mass="28440">MKISIITCTMNSMAYLPETVSSVQMQEGVELEHIFVDGNSKDGTIDYIKALSGNILLVEGVGGGIAHAMNEGVRFATGDVIAHLHSDDYYLSTNVLSKILDEFKRVGCGWSFGRVMSDVEGSLFPEGYDVPMYSYSRLLRRNFIPHPAAFIRREVFEELGGFNEKLRYAMDYDFFLRIADRYEPLQLDEHLAAFRRHDGSATQANFMKSFDEDFRVRCNHSRWYQLPEATVRYLVRRRRHLKKAGKNG</sequence>
<dbReference type="PANTHER" id="PTHR22916:SF65">
    <property type="entry name" value="SLR1065 PROTEIN"/>
    <property type="match status" value="1"/>
</dbReference>
<comment type="caution">
    <text evidence="2">The sequence shown here is derived from an EMBL/GenBank/DDBJ whole genome shotgun (WGS) entry which is preliminary data.</text>
</comment>
<organism evidence="2 3">
    <name type="scientific">Cupriavidus pinatubonensis</name>
    <dbReference type="NCBI Taxonomy" id="248026"/>
    <lineage>
        <taxon>Bacteria</taxon>
        <taxon>Pseudomonadati</taxon>
        <taxon>Pseudomonadota</taxon>
        <taxon>Betaproteobacteria</taxon>
        <taxon>Burkholderiales</taxon>
        <taxon>Burkholderiaceae</taxon>
        <taxon>Cupriavidus</taxon>
    </lineage>
</organism>